<proteinExistence type="predicted"/>
<keyword evidence="2" id="KW-1133">Transmembrane helix</keyword>
<gene>
    <name evidence="3" type="ORF">G4L39_12785</name>
</gene>
<evidence type="ECO:0000256" key="2">
    <source>
        <dbReference type="SAM" id="Phobius"/>
    </source>
</evidence>
<protein>
    <submittedName>
        <fullName evidence="3">Uncharacterized protein</fullName>
    </submittedName>
</protein>
<comment type="caution">
    <text evidence="3">The sequence shown here is derived from an EMBL/GenBank/DDBJ whole genome shotgun (WGS) entry which is preliminary data.</text>
</comment>
<sequence length="141" mass="15347">MSENTVPSPTTGTHQPNSTNDLARTVARLQAQLQAALVLMIMVTGALNLYLLRQYVALRKDVQLLKPQVGQMMTLYDKATRPLAEAFLSQLAEFARQHPDFQPILDRYRVQVTPATGASPAGGTTPPAPAQHGQGSTQPQR</sequence>
<keyword evidence="2" id="KW-0812">Transmembrane</keyword>
<feature type="region of interest" description="Disordered" evidence="1">
    <location>
        <begin position="115"/>
        <end position="141"/>
    </location>
</feature>
<evidence type="ECO:0000313" key="3">
    <source>
        <dbReference type="EMBL" id="NGO40263.1"/>
    </source>
</evidence>
<dbReference type="RefSeq" id="WP_165108669.1">
    <property type="nucleotide sequence ID" value="NZ_JAAKYA010000082.1"/>
</dbReference>
<feature type="transmembrane region" description="Helical" evidence="2">
    <location>
        <begin position="31"/>
        <end position="52"/>
    </location>
</feature>
<feature type="compositionally biased region" description="Low complexity" evidence="1">
    <location>
        <begin position="115"/>
        <end position="125"/>
    </location>
</feature>
<keyword evidence="2" id="KW-0472">Membrane</keyword>
<accession>A0A6M1RRL8</accession>
<evidence type="ECO:0000313" key="4">
    <source>
        <dbReference type="Proteomes" id="UP000477311"/>
    </source>
</evidence>
<dbReference type="EMBL" id="JAAKYA010000082">
    <property type="protein sequence ID" value="NGO40263.1"/>
    <property type="molecule type" value="Genomic_DNA"/>
</dbReference>
<dbReference type="Proteomes" id="UP000477311">
    <property type="component" value="Unassembled WGS sequence"/>
</dbReference>
<keyword evidence="4" id="KW-1185">Reference proteome</keyword>
<reference evidence="3 4" key="1">
    <citation type="submission" date="2020-02" db="EMBL/GenBank/DDBJ databases">
        <title>Draft genome sequence of Limisphaera ngatamarikiensis NGM72.4T, a thermophilic Verrucomicrobia grouped in subdivision 3.</title>
        <authorList>
            <person name="Carere C.R."/>
            <person name="Steen J."/>
            <person name="Hugenholtz P."/>
            <person name="Stott M.B."/>
        </authorList>
    </citation>
    <scope>NUCLEOTIDE SEQUENCE [LARGE SCALE GENOMIC DNA]</scope>
    <source>
        <strain evidence="3 4">NGM72.4</strain>
    </source>
</reference>
<dbReference type="AlphaFoldDB" id="A0A6M1RRL8"/>
<evidence type="ECO:0000256" key="1">
    <source>
        <dbReference type="SAM" id="MobiDB-lite"/>
    </source>
</evidence>
<organism evidence="3 4">
    <name type="scientific">Limisphaera ngatamarikiensis</name>
    <dbReference type="NCBI Taxonomy" id="1324935"/>
    <lineage>
        <taxon>Bacteria</taxon>
        <taxon>Pseudomonadati</taxon>
        <taxon>Verrucomicrobiota</taxon>
        <taxon>Verrucomicrobiia</taxon>
        <taxon>Limisphaerales</taxon>
        <taxon>Limisphaeraceae</taxon>
        <taxon>Limisphaera</taxon>
    </lineage>
</organism>
<name>A0A6M1RRL8_9BACT</name>